<comment type="caution">
    <text evidence="1">The sequence shown here is derived from an EMBL/GenBank/DDBJ whole genome shotgun (WGS) entry which is preliminary data.</text>
</comment>
<gene>
    <name evidence="1" type="ORF">NYO99_19065</name>
</gene>
<dbReference type="EMBL" id="JAPPUY010000005">
    <property type="protein sequence ID" value="MCY4747082.1"/>
    <property type="molecule type" value="Genomic_DNA"/>
</dbReference>
<keyword evidence="2" id="KW-1185">Reference proteome</keyword>
<reference evidence="1" key="1">
    <citation type="submission" date="2022-08" db="EMBL/GenBank/DDBJ databases">
        <title>Genome sequencing of Pelomonas sp. UHG3.</title>
        <authorList>
            <person name="So Y."/>
        </authorList>
    </citation>
    <scope>NUCLEOTIDE SEQUENCE</scope>
    <source>
        <strain evidence="1">UHG3</strain>
    </source>
</reference>
<sequence>MRMSQPARRAQRGQSTVEFVVAALALLPLFIAVPLLGKYLDLFQATEAASRYVAFEGVARNSSSSWKTDAELSLEVRRRFFSTSGAPIKTGDAAGDFAADRNPIWTDHTGKPLIAKFEDDVTVATTVSGKNAIAATAPFRGWLGLSHDNWYSGTVTVNMADTSLVPTMPTTRRTVLLADAWTARNNAQVRNRIEDGGLGVYPIGQAKAVVDLIGLIPPTVNDPALKVGDHDWDIVPCDRLKEGC</sequence>
<protein>
    <submittedName>
        <fullName evidence="1">Uncharacterized protein</fullName>
    </submittedName>
</protein>
<evidence type="ECO:0000313" key="2">
    <source>
        <dbReference type="Proteomes" id="UP001076464"/>
    </source>
</evidence>
<dbReference type="Proteomes" id="UP001076464">
    <property type="component" value="Unassembled WGS sequence"/>
</dbReference>
<organism evidence="1 2">
    <name type="scientific">Roseateles hydrophilus</name>
    <dbReference type="NCBI Taxonomy" id="2975054"/>
    <lineage>
        <taxon>Bacteria</taxon>
        <taxon>Pseudomonadati</taxon>
        <taxon>Pseudomonadota</taxon>
        <taxon>Betaproteobacteria</taxon>
        <taxon>Burkholderiales</taxon>
        <taxon>Sphaerotilaceae</taxon>
        <taxon>Roseateles</taxon>
    </lineage>
</organism>
<proteinExistence type="predicted"/>
<evidence type="ECO:0000313" key="1">
    <source>
        <dbReference type="EMBL" id="MCY4747082.1"/>
    </source>
</evidence>
<accession>A0ACC6CF55</accession>
<name>A0ACC6CF55_9BURK</name>